<sequence>MPRKYRQLVVWQKAMLLVTDIYNVSSDFPGNEQFGLSSQIRRAAVSVPSNIAEGSARGSDKEFTRFLYISRGSLMEVETQLMIAENLGYCPNGCDELYESVEQIFAMLNKLITVLKTQQ</sequence>
<dbReference type="PANTHER" id="PTHR38471">
    <property type="entry name" value="FOUR HELIX BUNDLE PROTEIN"/>
    <property type="match status" value="1"/>
</dbReference>
<gene>
    <name evidence="1" type="ORF">HUF19_01190</name>
</gene>
<dbReference type="SUPFAM" id="SSF158446">
    <property type="entry name" value="IVS-encoded protein-like"/>
    <property type="match status" value="1"/>
</dbReference>
<proteinExistence type="predicted"/>
<dbReference type="Gene3D" id="1.20.1440.60">
    <property type="entry name" value="23S rRNA-intervening sequence"/>
    <property type="match status" value="1"/>
</dbReference>
<protein>
    <submittedName>
        <fullName evidence="1">Four helix bundle protein</fullName>
    </submittedName>
</protein>
<accession>A0ABY6AF88</accession>
<name>A0ABY6AF88_9GAMM</name>
<evidence type="ECO:0000313" key="1">
    <source>
        <dbReference type="EMBL" id="UXD89272.1"/>
    </source>
</evidence>
<evidence type="ECO:0000313" key="2">
    <source>
        <dbReference type="Proteomes" id="UP001065322"/>
    </source>
</evidence>
<reference evidence="2" key="1">
    <citation type="submission" date="2020-06" db="EMBL/GenBank/DDBJ databases">
        <title>Thalassolituus marinus alknpb1M-1, a hydrocarbon-degrading bacterium isolated from the deep-sea overlying water using an in-situ strategy from the South China Sea basin.</title>
        <authorList>
            <person name="Dong C."/>
            <person name="Chen Y."/>
            <person name="Shao Z."/>
        </authorList>
    </citation>
    <scope>NUCLEOTIDE SEQUENCE [LARGE SCALE GENOMIC DNA]</scope>
    <source>
        <strain evidence="2">alknpb1M-1</strain>
    </source>
</reference>
<dbReference type="Pfam" id="PF05635">
    <property type="entry name" value="23S_rRNA_IVP"/>
    <property type="match status" value="1"/>
</dbReference>
<dbReference type="InterPro" id="IPR012657">
    <property type="entry name" value="23S_rRNA-intervening_sequence"/>
</dbReference>
<keyword evidence="2" id="KW-1185">Reference proteome</keyword>
<organism evidence="1 2">
    <name type="scientific">Thalassolituus hydrocarboniclasticus</name>
    <dbReference type="NCBI Taxonomy" id="2742796"/>
    <lineage>
        <taxon>Bacteria</taxon>
        <taxon>Pseudomonadati</taxon>
        <taxon>Pseudomonadota</taxon>
        <taxon>Gammaproteobacteria</taxon>
        <taxon>Oceanospirillales</taxon>
        <taxon>Oceanospirillaceae</taxon>
        <taxon>Thalassolituus</taxon>
    </lineage>
</organism>
<dbReference type="PANTHER" id="PTHR38471:SF2">
    <property type="entry name" value="FOUR HELIX BUNDLE PROTEIN"/>
    <property type="match status" value="1"/>
</dbReference>
<dbReference type="NCBIfam" id="TIGR02436">
    <property type="entry name" value="four helix bundle protein"/>
    <property type="match status" value="1"/>
</dbReference>
<dbReference type="CDD" id="cd16377">
    <property type="entry name" value="23S_rRNA_IVP_like"/>
    <property type="match status" value="1"/>
</dbReference>
<dbReference type="Proteomes" id="UP001065322">
    <property type="component" value="Chromosome"/>
</dbReference>
<dbReference type="InterPro" id="IPR036583">
    <property type="entry name" value="23S_rRNA_IVS_sf"/>
</dbReference>
<dbReference type="EMBL" id="CP054475">
    <property type="protein sequence ID" value="UXD89272.1"/>
    <property type="molecule type" value="Genomic_DNA"/>
</dbReference>